<dbReference type="AlphaFoldDB" id="A0A7K9V6T7"/>
<dbReference type="InterPro" id="IPR013783">
    <property type="entry name" value="Ig-like_fold"/>
</dbReference>
<dbReference type="SMART" id="SM00406">
    <property type="entry name" value="IGv"/>
    <property type="match status" value="1"/>
</dbReference>
<name>A0A7K9V6T7_ANSSE</name>
<dbReference type="EMBL" id="VXAA01003926">
    <property type="protein sequence ID" value="NXI68400.1"/>
    <property type="molecule type" value="Genomic_DNA"/>
</dbReference>
<evidence type="ECO:0000256" key="5">
    <source>
        <dbReference type="ARBA" id="ARBA00022859"/>
    </source>
</evidence>
<feature type="non-terminal residue" evidence="16">
    <location>
        <position position="135"/>
    </location>
</feature>
<keyword evidence="12" id="KW-0449">Lipoprotein</keyword>
<feature type="domain" description="Ig-like" evidence="15">
    <location>
        <begin position="2"/>
        <end position="116"/>
    </location>
</feature>
<dbReference type="Proteomes" id="UP000567872">
    <property type="component" value="Unassembled WGS sequence"/>
</dbReference>
<evidence type="ECO:0000256" key="1">
    <source>
        <dbReference type="ARBA" id="ARBA00004251"/>
    </source>
</evidence>
<feature type="chain" id="PRO_5029533523" evidence="14">
    <location>
        <begin position="20"/>
        <end position="135"/>
    </location>
</feature>
<proteinExistence type="predicted"/>
<dbReference type="Gene3D" id="2.60.40.10">
    <property type="entry name" value="Immunoglobulins"/>
    <property type="match status" value="1"/>
</dbReference>
<dbReference type="PANTHER" id="PTHR10441">
    <property type="entry name" value="CD8 ALPHA CHAIN"/>
    <property type="match status" value="1"/>
</dbReference>
<feature type="signal peptide" evidence="14">
    <location>
        <begin position="1"/>
        <end position="19"/>
    </location>
</feature>
<evidence type="ECO:0000256" key="10">
    <source>
        <dbReference type="ARBA" id="ARBA00023157"/>
    </source>
</evidence>
<dbReference type="OrthoDB" id="9118873at2759"/>
<evidence type="ECO:0000256" key="14">
    <source>
        <dbReference type="SAM" id="SignalP"/>
    </source>
</evidence>
<evidence type="ECO:0000256" key="12">
    <source>
        <dbReference type="ARBA" id="ARBA00023288"/>
    </source>
</evidence>
<keyword evidence="3" id="KW-0812">Transmembrane</keyword>
<dbReference type="InterPro" id="IPR036179">
    <property type="entry name" value="Ig-like_dom_sf"/>
</dbReference>
<sequence length="135" mass="15316">SPALLLLLSLGLCCPGAQGQKYTMVARFRDSMVTHPKEGQRLELECQPFERDSGISWIRQDKAGTLYFIVFISSLSRTTFDGNEKTSSRFEALRRGNSYLLVVKSFQARDEGTYFCISNFNQMLYFSSGQPAFFP</sequence>
<keyword evidence="5" id="KW-0391">Immunity</keyword>
<evidence type="ECO:0000313" key="17">
    <source>
        <dbReference type="Proteomes" id="UP000567872"/>
    </source>
</evidence>
<dbReference type="InterPro" id="IPR007110">
    <property type="entry name" value="Ig-like_dom"/>
</dbReference>
<evidence type="ECO:0000256" key="2">
    <source>
        <dbReference type="ARBA" id="ARBA00022475"/>
    </source>
</evidence>
<keyword evidence="4 14" id="KW-0732">Signal</keyword>
<dbReference type="InterPro" id="IPR013106">
    <property type="entry name" value="Ig_V-set"/>
</dbReference>
<dbReference type="GO" id="GO:0045065">
    <property type="term" value="P:cytotoxic T cell differentiation"/>
    <property type="evidence" value="ECO:0007669"/>
    <property type="project" value="TreeGrafter"/>
</dbReference>
<reference evidence="16 17" key="1">
    <citation type="submission" date="2019-09" db="EMBL/GenBank/DDBJ databases">
        <title>Bird 10,000 Genomes (B10K) Project - Family phase.</title>
        <authorList>
            <person name="Zhang G."/>
        </authorList>
    </citation>
    <scope>NUCLEOTIDE SEQUENCE [LARGE SCALE GENOMIC DNA]</scope>
    <source>
        <strain evidence="16">B10K-DU-001-57</strain>
        <tissue evidence="16">Muscle</tissue>
    </source>
</reference>
<evidence type="ECO:0000256" key="11">
    <source>
        <dbReference type="ARBA" id="ARBA00023180"/>
    </source>
</evidence>
<feature type="non-terminal residue" evidence="16">
    <location>
        <position position="1"/>
    </location>
</feature>
<keyword evidence="9" id="KW-0564">Palmitate</keyword>
<dbReference type="PROSITE" id="PS50835">
    <property type="entry name" value="IG_LIKE"/>
    <property type="match status" value="1"/>
</dbReference>
<keyword evidence="6" id="KW-1133">Transmembrane helix</keyword>
<dbReference type="GO" id="GO:0007166">
    <property type="term" value="P:cell surface receptor signaling pathway"/>
    <property type="evidence" value="ECO:0007669"/>
    <property type="project" value="TreeGrafter"/>
</dbReference>
<evidence type="ECO:0000256" key="9">
    <source>
        <dbReference type="ARBA" id="ARBA00023139"/>
    </source>
</evidence>
<evidence type="ECO:0000256" key="8">
    <source>
        <dbReference type="ARBA" id="ARBA00023136"/>
    </source>
</evidence>
<keyword evidence="17" id="KW-1185">Reference proteome</keyword>
<dbReference type="SUPFAM" id="SSF48726">
    <property type="entry name" value="Immunoglobulin"/>
    <property type="match status" value="1"/>
</dbReference>
<keyword evidence="10" id="KW-1015">Disulfide bond</keyword>
<evidence type="ECO:0000256" key="4">
    <source>
        <dbReference type="ARBA" id="ARBA00022729"/>
    </source>
</evidence>
<accession>A0A7K9V6T7</accession>
<evidence type="ECO:0000259" key="15">
    <source>
        <dbReference type="PROSITE" id="PS50835"/>
    </source>
</evidence>
<evidence type="ECO:0000256" key="6">
    <source>
        <dbReference type="ARBA" id="ARBA00022989"/>
    </source>
</evidence>
<dbReference type="GO" id="GO:0002456">
    <property type="term" value="P:T cell mediated immunity"/>
    <property type="evidence" value="ECO:0007669"/>
    <property type="project" value="TreeGrafter"/>
</dbReference>
<dbReference type="GO" id="GO:0009897">
    <property type="term" value="C:external side of plasma membrane"/>
    <property type="evidence" value="ECO:0007669"/>
    <property type="project" value="TreeGrafter"/>
</dbReference>
<evidence type="ECO:0000256" key="7">
    <source>
        <dbReference type="ARBA" id="ARBA00023130"/>
    </source>
</evidence>
<comment type="caution">
    <text evidence="16">The sequence shown here is derived from an EMBL/GenBank/DDBJ whole genome shotgun (WGS) entry which is preliminary data.</text>
</comment>
<dbReference type="Pfam" id="PF07686">
    <property type="entry name" value="V-set"/>
    <property type="match status" value="1"/>
</dbReference>
<gene>
    <name evidence="16" type="primary">Cd8a</name>
    <name evidence="16" type="ORF">ANSSEM_R06304</name>
</gene>
<dbReference type="PANTHER" id="PTHR10441:SF2">
    <property type="entry name" value="T-CELL SURFACE GLYCOPROTEIN CD8 ALPHA CHAIN"/>
    <property type="match status" value="1"/>
</dbReference>
<keyword evidence="8" id="KW-0472">Membrane</keyword>
<evidence type="ECO:0000313" key="16">
    <source>
        <dbReference type="EMBL" id="NXI68400.1"/>
    </source>
</evidence>
<organism evidence="16 17">
    <name type="scientific">Anseranas semipalmata</name>
    <name type="common">Magpie goose</name>
    <name type="synonym">Anas semipalmata</name>
    <dbReference type="NCBI Taxonomy" id="8851"/>
    <lineage>
        <taxon>Eukaryota</taxon>
        <taxon>Metazoa</taxon>
        <taxon>Chordata</taxon>
        <taxon>Craniata</taxon>
        <taxon>Vertebrata</taxon>
        <taxon>Euteleostomi</taxon>
        <taxon>Archelosauria</taxon>
        <taxon>Archosauria</taxon>
        <taxon>Dinosauria</taxon>
        <taxon>Saurischia</taxon>
        <taxon>Theropoda</taxon>
        <taxon>Coelurosauria</taxon>
        <taxon>Aves</taxon>
        <taxon>Neognathae</taxon>
        <taxon>Galloanserae</taxon>
        <taxon>Anseriformes</taxon>
        <taxon>Anseranatidae</taxon>
        <taxon>Anseranas</taxon>
    </lineage>
</organism>
<protein>
    <submittedName>
        <fullName evidence="16">CD8A protein</fullName>
    </submittedName>
</protein>
<keyword evidence="11" id="KW-0325">Glycoprotein</keyword>
<evidence type="ECO:0000256" key="13">
    <source>
        <dbReference type="ARBA" id="ARBA00023319"/>
    </source>
</evidence>
<keyword evidence="7" id="KW-1064">Adaptive immunity</keyword>
<comment type="subcellular location">
    <subcellularLocation>
        <location evidence="1">Cell membrane</location>
        <topology evidence="1">Single-pass type I membrane protein</topology>
    </subcellularLocation>
</comment>
<keyword evidence="2" id="KW-1003">Cell membrane</keyword>
<dbReference type="InterPro" id="IPR015468">
    <property type="entry name" value="CD8_asu"/>
</dbReference>
<evidence type="ECO:0000256" key="3">
    <source>
        <dbReference type="ARBA" id="ARBA00022692"/>
    </source>
</evidence>
<dbReference type="FunFam" id="2.60.40.10:FF:001514">
    <property type="entry name" value="CD8 alpha chain"/>
    <property type="match status" value="1"/>
</dbReference>
<keyword evidence="13" id="KW-0393">Immunoglobulin domain</keyword>